<dbReference type="AlphaFoldDB" id="A0A498I843"/>
<evidence type="ECO:0000313" key="7">
    <source>
        <dbReference type="Proteomes" id="UP000290289"/>
    </source>
</evidence>
<accession>A0A498I843</accession>
<name>A0A498I843_MALDO</name>
<organism evidence="6 7">
    <name type="scientific">Malus domestica</name>
    <name type="common">Apple</name>
    <name type="synonym">Pyrus malus</name>
    <dbReference type="NCBI Taxonomy" id="3750"/>
    <lineage>
        <taxon>Eukaryota</taxon>
        <taxon>Viridiplantae</taxon>
        <taxon>Streptophyta</taxon>
        <taxon>Embryophyta</taxon>
        <taxon>Tracheophyta</taxon>
        <taxon>Spermatophyta</taxon>
        <taxon>Magnoliopsida</taxon>
        <taxon>eudicotyledons</taxon>
        <taxon>Gunneridae</taxon>
        <taxon>Pentapetalae</taxon>
        <taxon>rosids</taxon>
        <taxon>fabids</taxon>
        <taxon>Rosales</taxon>
        <taxon>Rosaceae</taxon>
        <taxon>Amygdaloideae</taxon>
        <taxon>Maleae</taxon>
        <taxon>Malus</taxon>
    </lineage>
</organism>
<dbReference type="InterPro" id="IPR032675">
    <property type="entry name" value="LRR_dom_sf"/>
</dbReference>
<gene>
    <name evidence="6" type="ORF">DVH24_039652</name>
</gene>
<feature type="domain" description="Disease resistance protein winged helix" evidence="4">
    <location>
        <begin position="54"/>
        <end position="122"/>
    </location>
</feature>
<dbReference type="InterPro" id="IPR044974">
    <property type="entry name" value="Disease_R_plants"/>
</dbReference>
<feature type="domain" description="Disease resistance R13L4/SHOC-2-like LRR" evidence="5">
    <location>
        <begin position="175"/>
        <end position="444"/>
    </location>
</feature>
<evidence type="ECO:0000313" key="6">
    <source>
        <dbReference type="EMBL" id="RXH77681.1"/>
    </source>
</evidence>
<dbReference type="EMBL" id="RDQH01000340">
    <property type="protein sequence ID" value="RXH77681.1"/>
    <property type="molecule type" value="Genomic_DNA"/>
</dbReference>
<protein>
    <recommendedName>
        <fullName evidence="8">NB-ARC domain-containing protein</fullName>
    </recommendedName>
</protein>
<dbReference type="Pfam" id="PF23559">
    <property type="entry name" value="WHD_DRP"/>
    <property type="match status" value="1"/>
</dbReference>
<keyword evidence="1" id="KW-0677">Repeat</keyword>
<evidence type="ECO:0000259" key="5">
    <source>
        <dbReference type="Pfam" id="PF23598"/>
    </source>
</evidence>
<reference evidence="6 7" key="1">
    <citation type="submission" date="2018-10" db="EMBL/GenBank/DDBJ databases">
        <title>A high-quality apple genome assembly.</title>
        <authorList>
            <person name="Hu J."/>
        </authorList>
    </citation>
    <scope>NUCLEOTIDE SEQUENCE [LARGE SCALE GENOMIC DNA]</scope>
    <source>
        <strain evidence="7">cv. HFTH1</strain>
        <tissue evidence="6">Young leaf</tissue>
    </source>
</reference>
<evidence type="ECO:0000259" key="4">
    <source>
        <dbReference type="Pfam" id="PF23559"/>
    </source>
</evidence>
<evidence type="ECO:0008006" key="8">
    <source>
        <dbReference type="Google" id="ProtNLM"/>
    </source>
</evidence>
<dbReference type="InterPro" id="IPR058922">
    <property type="entry name" value="WHD_DRP"/>
</dbReference>
<dbReference type="STRING" id="3750.A0A498I843"/>
<feature type="region of interest" description="Disordered" evidence="3">
    <location>
        <begin position="1"/>
        <end position="24"/>
    </location>
</feature>
<keyword evidence="2" id="KW-0611">Plant defense</keyword>
<keyword evidence="7" id="KW-1185">Reference proteome</keyword>
<evidence type="ECO:0000256" key="1">
    <source>
        <dbReference type="ARBA" id="ARBA00022737"/>
    </source>
</evidence>
<dbReference type="Gene3D" id="3.80.10.10">
    <property type="entry name" value="Ribonuclease Inhibitor"/>
    <property type="match status" value="1"/>
</dbReference>
<dbReference type="SUPFAM" id="SSF52058">
    <property type="entry name" value="L domain-like"/>
    <property type="match status" value="1"/>
</dbReference>
<dbReference type="GO" id="GO:0098542">
    <property type="term" value="P:defense response to other organism"/>
    <property type="evidence" value="ECO:0007669"/>
    <property type="project" value="TreeGrafter"/>
</dbReference>
<evidence type="ECO:0000256" key="2">
    <source>
        <dbReference type="ARBA" id="ARBA00022821"/>
    </source>
</evidence>
<comment type="caution">
    <text evidence="6">The sequence shown here is derived from an EMBL/GenBank/DDBJ whole genome shotgun (WGS) entry which is preliminary data.</text>
</comment>
<dbReference type="Pfam" id="PF23598">
    <property type="entry name" value="LRR_14"/>
    <property type="match status" value="1"/>
</dbReference>
<evidence type="ECO:0000256" key="3">
    <source>
        <dbReference type="SAM" id="MobiDB-lite"/>
    </source>
</evidence>
<proteinExistence type="predicted"/>
<sequence>MASSNTTEGETEENRNSEESEEVAISCSSSSLPLETCYGTLPDYLQHCLMYCSILPDYHGIPKGKLIRLLVAQGLVQEKAGRIMEDVAEENLYELISLGMIQLKEHHSDSRGTRFQVSSPVREFCVRQMEEGKFKVFRVFICSDITQLISHMNNHQVSSLFLLGQNLSQHEGNWLQFNGANSLRVLDLERTKIKTLPDEVGDMINLLYLGLNHTDIEELPEGLGKLKALQTFDIRWCRHLTALPNDVLCLVRLRHLKMFKSMYQDVHGMKPPAGIGSLNDLLTLTGIHAGGGIAEELGNLIRLRKLGVMDVAEENISELLASITKMSDLLSLSLEGKDTFSGGNPMTFCGGNLILPDSFSPPPFLQKLRLEGVGGKLPTWFGSLERLTNLRLGNSHISEDSLLVLQLLPNLENLSLWNAYDAKKIGKEFCCIGGFPKLQVLTIASRVLEKWIEIEEGALLSLKYLHLRNCLRLQMLPEGLQFLTNLELLDLLPLPDDLAERLKPDGGEENYKIRHIPEVTIMTNSMVKEYAQAKREGSQCE</sequence>
<dbReference type="InterPro" id="IPR055414">
    <property type="entry name" value="LRR_R13L4/SHOC2-like"/>
</dbReference>
<dbReference type="PANTHER" id="PTHR23155">
    <property type="entry name" value="DISEASE RESISTANCE PROTEIN RP"/>
    <property type="match status" value="1"/>
</dbReference>
<dbReference type="InterPro" id="IPR036388">
    <property type="entry name" value="WH-like_DNA-bd_sf"/>
</dbReference>
<dbReference type="Proteomes" id="UP000290289">
    <property type="component" value="Chromosome 14"/>
</dbReference>
<dbReference type="Gene3D" id="1.10.10.10">
    <property type="entry name" value="Winged helix-like DNA-binding domain superfamily/Winged helix DNA-binding domain"/>
    <property type="match status" value="1"/>
</dbReference>
<dbReference type="PANTHER" id="PTHR23155:SF1136">
    <property type="entry name" value="DISEASE RESISTANCE PROTEIN RPM1"/>
    <property type="match status" value="1"/>
</dbReference>